<dbReference type="InterPro" id="IPR003837">
    <property type="entry name" value="GatC"/>
</dbReference>
<dbReference type="GO" id="GO:0006450">
    <property type="term" value="P:regulation of translational fidelity"/>
    <property type="evidence" value="ECO:0007669"/>
    <property type="project" value="InterPro"/>
</dbReference>
<evidence type="ECO:0000313" key="1">
    <source>
        <dbReference type="EMBL" id="KKT84113.1"/>
    </source>
</evidence>
<dbReference type="EMBL" id="LCJU01000027">
    <property type="protein sequence ID" value="KKT84113.1"/>
    <property type="molecule type" value="Genomic_DNA"/>
</dbReference>
<accession>A0A0G1KKT6</accession>
<dbReference type="Proteomes" id="UP000034504">
    <property type="component" value="Unassembled WGS sequence"/>
</dbReference>
<dbReference type="Gene3D" id="1.10.20.60">
    <property type="entry name" value="Glu-tRNAGln amidotransferase C subunit, N-terminal domain"/>
    <property type="match status" value="1"/>
</dbReference>
<reference evidence="1 2" key="1">
    <citation type="journal article" date="2015" name="Nature">
        <title>rRNA introns, odd ribosomes, and small enigmatic genomes across a large radiation of phyla.</title>
        <authorList>
            <person name="Brown C.T."/>
            <person name="Hug L.A."/>
            <person name="Thomas B.C."/>
            <person name="Sharon I."/>
            <person name="Castelle C.J."/>
            <person name="Singh A."/>
            <person name="Wilkins M.J."/>
            <person name="Williams K.H."/>
            <person name="Banfield J.F."/>
        </authorList>
    </citation>
    <scope>NUCLEOTIDE SEQUENCE [LARGE SCALE GENOMIC DNA]</scope>
</reference>
<dbReference type="GO" id="GO:0016740">
    <property type="term" value="F:transferase activity"/>
    <property type="evidence" value="ECO:0007669"/>
    <property type="project" value="UniProtKB-KW"/>
</dbReference>
<dbReference type="SUPFAM" id="SSF141000">
    <property type="entry name" value="Glu-tRNAGln amidotransferase C subunit"/>
    <property type="match status" value="1"/>
</dbReference>
<sequence>MPSHKKMSAEEIVHIAGLVKLQLTPQEVDKFSELIPQTLATIDVLQELDTIGVEPTSNVAGLADVYRDGTQSTTLSQAEALANAPDRLKGLIATKGVFDRS</sequence>
<protein>
    <submittedName>
        <fullName evidence="1">Aspartyl/glutamyl-tRNA(Asn/Gln) amidotransferase subunit C</fullName>
    </submittedName>
</protein>
<dbReference type="NCBIfam" id="TIGR00135">
    <property type="entry name" value="gatC"/>
    <property type="match status" value="1"/>
</dbReference>
<dbReference type="InterPro" id="IPR036113">
    <property type="entry name" value="Asp/Glu-ADT_sf_sub_c"/>
</dbReference>
<gene>
    <name evidence="1" type="ORF">UW82_C0027G0010</name>
</gene>
<evidence type="ECO:0000313" key="2">
    <source>
        <dbReference type="Proteomes" id="UP000034504"/>
    </source>
</evidence>
<name>A0A0G1KKT6_UNCKA</name>
<proteinExistence type="predicted"/>
<keyword evidence="1" id="KW-0808">Transferase</keyword>
<comment type="caution">
    <text evidence="1">The sequence shown here is derived from an EMBL/GenBank/DDBJ whole genome shotgun (WGS) entry which is preliminary data.</text>
</comment>
<dbReference type="Pfam" id="PF02686">
    <property type="entry name" value="GatC"/>
    <property type="match status" value="1"/>
</dbReference>
<organism evidence="1 2">
    <name type="scientific">candidate division WWE3 bacterium GW2011_GWC2_44_9</name>
    <dbReference type="NCBI Taxonomy" id="1619125"/>
    <lineage>
        <taxon>Bacteria</taxon>
        <taxon>Katanobacteria</taxon>
    </lineage>
</organism>
<dbReference type="AlphaFoldDB" id="A0A0G1KKT6"/>